<evidence type="ECO:0000256" key="16">
    <source>
        <dbReference type="SAM" id="Coils"/>
    </source>
</evidence>
<keyword evidence="7 14" id="KW-0375">Hydrogen ion transport</keyword>
<evidence type="ECO:0000256" key="8">
    <source>
        <dbReference type="ARBA" id="ARBA00023065"/>
    </source>
</evidence>
<keyword evidence="16" id="KW-0175">Coiled coil</keyword>
<dbReference type="FunFam" id="2.60.15.10:FF:000001">
    <property type="entry name" value="ATP synthase epsilon chain"/>
    <property type="match status" value="1"/>
</dbReference>
<protein>
    <recommendedName>
        <fullName evidence="4 14">ATP synthase epsilon chain</fullName>
    </recommendedName>
    <alternativeName>
        <fullName evidence="13 14">ATP synthase F1 sector epsilon subunit</fullName>
    </alternativeName>
    <alternativeName>
        <fullName evidence="12 14">F-ATPase epsilon subunit</fullName>
    </alternativeName>
</protein>
<evidence type="ECO:0000256" key="11">
    <source>
        <dbReference type="ARBA" id="ARBA00023310"/>
    </source>
</evidence>
<dbReference type="NCBIfam" id="TIGR01216">
    <property type="entry name" value="ATP_synt_epsi"/>
    <property type="match status" value="1"/>
</dbReference>
<evidence type="ECO:0000256" key="4">
    <source>
        <dbReference type="ARBA" id="ARBA00014480"/>
    </source>
</evidence>
<dbReference type="FunFam" id="1.20.5.440:FF:000001">
    <property type="entry name" value="ATP synthase epsilon chain"/>
    <property type="match status" value="1"/>
</dbReference>
<dbReference type="Gene3D" id="2.60.15.10">
    <property type="entry name" value="F0F1 ATP synthase delta/epsilon subunit, N-terminal"/>
    <property type="match status" value="1"/>
</dbReference>
<dbReference type="EMBL" id="OBMQ01000001">
    <property type="protein sequence ID" value="SOB90121.1"/>
    <property type="molecule type" value="Genomic_DNA"/>
</dbReference>
<dbReference type="InterPro" id="IPR001469">
    <property type="entry name" value="ATP_synth_F1_dsu/esu"/>
</dbReference>
<keyword evidence="6 14" id="KW-1003">Cell membrane</keyword>
<sequence>MKTVQVNIVTPDGPVYDSEVAMVIAKTVSGEIGVLPGHIPMVAPLAIGAVTLKKDGGSQEIVAVSGGFIEVRPDKISILAPAAEVASSIDVARAKESMKRAEERLQKKQDNIDFKRAELALKRAINRISVHEGNNQ</sequence>
<dbReference type="GO" id="GO:0005886">
    <property type="term" value="C:plasma membrane"/>
    <property type="evidence" value="ECO:0007669"/>
    <property type="project" value="UniProtKB-SubCell"/>
</dbReference>
<keyword evidence="11 14" id="KW-0066">ATP synthesis</keyword>
<gene>
    <name evidence="14" type="primary">atpC</name>
    <name evidence="19" type="ORF">SAMN05880501_101102</name>
</gene>
<dbReference type="GO" id="GO:0045259">
    <property type="term" value="C:proton-transporting ATP synthase complex"/>
    <property type="evidence" value="ECO:0007669"/>
    <property type="project" value="UniProtKB-KW"/>
</dbReference>
<evidence type="ECO:0000256" key="14">
    <source>
        <dbReference type="HAMAP-Rule" id="MF_00530"/>
    </source>
</evidence>
<accession>A0A285R7T0</accession>
<dbReference type="GO" id="GO:0046933">
    <property type="term" value="F:proton-transporting ATP synthase activity, rotational mechanism"/>
    <property type="evidence" value="ECO:0007669"/>
    <property type="project" value="UniProtKB-UniRule"/>
</dbReference>
<dbReference type="HAMAP" id="MF_00530">
    <property type="entry name" value="ATP_synth_epsil_bac"/>
    <property type="match status" value="1"/>
</dbReference>
<evidence type="ECO:0000313" key="20">
    <source>
        <dbReference type="Proteomes" id="UP000219636"/>
    </source>
</evidence>
<dbReference type="CDD" id="cd12152">
    <property type="entry name" value="F1-ATPase_delta"/>
    <property type="match status" value="1"/>
</dbReference>
<dbReference type="NCBIfam" id="NF009977">
    <property type="entry name" value="PRK13442.1"/>
    <property type="match status" value="1"/>
</dbReference>
<dbReference type="InterPro" id="IPR020547">
    <property type="entry name" value="ATP_synth_F1_esu_C"/>
</dbReference>
<dbReference type="RefSeq" id="WP_097071692.1">
    <property type="nucleotide sequence ID" value="NZ_OBMQ01000001.1"/>
</dbReference>
<evidence type="ECO:0000256" key="13">
    <source>
        <dbReference type="ARBA" id="ARBA00031795"/>
    </source>
</evidence>
<comment type="similarity">
    <text evidence="3 14 15">Belongs to the ATPase epsilon chain family.</text>
</comment>
<feature type="domain" description="ATP synthase F1 complex delta/epsilon subunit N-terminal" evidence="18">
    <location>
        <begin position="5"/>
        <end position="83"/>
    </location>
</feature>
<organism evidence="19 20">
    <name type="scientific">Ureibacillus xyleni</name>
    <dbReference type="NCBI Taxonomy" id="614648"/>
    <lineage>
        <taxon>Bacteria</taxon>
        <taxon>Bacillati</taxon>
        <taxon>Bacillota</taxon>
        <taxon>Bacilli</taxon>
        <taxon>Bacillales</taxon>
        <taxon>Caryophanaceae</taxon>
        <taxon>Ureibacillus</taxon>
    </lineage>
</organism>
<dbReference type="SUPFAM" id="SSF51344">
    <property type="entry name" value="Epsilon subunit of F1F0-ATP synthase N-terminal domain"/>
    <property type="match status" value="1"/>
</dbReference>
<evidence type="ECO:0000259" key="17">
    <source>
        <dbReference type="Pfam" id="PF00401"/>
    </source>
</evidence>
<keyword evidence="10 14" id="KW-0139">CF(1)</keyword>
<dbReference type="OrthoDB" id="9804110at2"/>
<feature type="domain" description="ATP synthase epsilon subunit C-terminal" evidence="17">
    <location>
        <begin position="88"/>
        <end position="130"/>
    </location>
</feature>
<dbReference type="SUPFAM" id="SSF46604">
    <property type="entry name" value="Epsilon subunit of F1F0-ATP synthase C-terminal domain"/>
    <property type="match status" value="1"/>
</dbReference>
<dbReference type="Pfam" id="PF02823">
    <property type="entry name" value="ATP-synt_DE_N"/>
    <property type="match status" value="1"/>
</dbReference>
<evidence type="ECO:0000256" key="15">
    <source>
        <dbReference type="RuleBase" id="RU003656"/>
    </source>
</evidence>
<comment type="subcellular location">
    <subcellularLocation>
        <location evidence="2 14">Cell membrane</location>
        <topology evidence="2 14">Peripheral membrane protein</topology>
    </subcellularLocation>
</comment>
<dbReference type="InterPro" id="IPR020546">
    <property type="entry name" value="ATP_synth_F1_dsu/esu_N"/>
</dbReference>
<feature type="coiled-coil region" evidence="16">
    <location>
        <begin position="91"/>
        <end position="118"/>
    </location>
</feature>
<dbReference type="Proteomes" id="UP000219636">
    <property type="component" value="Unassembled WGS sequence"/>
</dbReference>
<dbReference type="Pfam" id="PF00401">
    <property type="entry name" value="ATP-synt_DE"/>
    <property type="match status" value="1"/>
</dbReference>
<keyword evidence="5 14" id="KW-0813">Transport</keyword>
<evidence type="ECO:0000256" key="5">
    <source>
        <dbReference type="ARBA" id="ARBA00022448"/>
    </source>
</evidence>
<evidence type="ECO:0000256" key="9">
    <source>
        <dbReference type="ARBA" id="ARBA00023136"/>
    </source>
</evidence>
<keyword evidence="8 14" id="KW-0406">Ion transport</keyword>
<dbReference type="PANTHER" id="PTHR13822">
    <property type="entry name" value="ATP SYNTHASE DELTA/EPSILON CHAIN"/>
    <property type="match status" value="1"/>
</dbReference>
<reference evidence="20" key="1">
    <citation type="submission" date="2017-08" db="EMBL/GenBank/DDBJ databases">
        <authorList>
            <person name="Varghese N."/>
            <person name="Submissions S."/>
        </authorList>
    </citation>
    <scope>NUCLEOTIDE SEQUENCE [LARGE SCALE GENOMIC DNA]</scope>
    <source>
        <strain evidence="20">JC22</strain>
    </source>
</reference>
<evidence type="ECO:0000256" key="6">
    <source>
        <dbReference type="ARBA" id="ARBA00022475"/>
    </source>
</evidence>
<keyword evidence="9 14" id="KW-0472">Membrane</keyword>
<dbReference type="NCBIfam" id="NF001846">
    <property type="entry name" value="PRK00571.1-3"/>
    <property type="match status" value="1"/>
</dbReference>
<dbReference type="AlphaFoldDB" id="A0A285R7T0"/>
<dbReference type="Gene3D" id="1.20.5.440">
    <property type="entry name" value="ATP synthase delta/epsilon subunit, C-terminal domain"/>
    <property type="match status" value="1"/>
</dbReference>
<evidence type="ECO:0000256" key="7">
    <source>
        <dbReference type="ARBA" id="ARBA00022781"/>
    </source>
</evidence>
<evidence type="ECO:0000313" key="19">
    <source>
        <dbReference type="EMBL" id="SOB90121.1"/>
    </source>
</evidence>
<evidence type="ECO:0000256" key="12">
    <source>
        <dbReference type="ARBA" id="ARBA00030215"/>
    </source>
</evidence>
<evidence type="ECO:0000256" key="1">
    <source>
        <dbReference type="ARBA" id="ARBA00003543"/>
    </source>
</evidence>
<keyword evidence="20" id="KW-1185">Reference proteome</keyword>
<evidence type="ECO:0000259" key="18">
    <source>
        <dbReference type="Pfam" id="PF02823"/>
    </source>
</evidence>
<name>A0A285R7T0_9BACL</name>
<evidence type="ECO:0000256" key="2">
    <source>
        <dbReference type="ARBA" id="ARBA00004202"/>
    </source>
</evidence>
<dbReference type="InterPro" id="IPR036771">
    <property type="entry name" value="ATPsynth_dsu/esu_N"/>
</dbReference>
<dbReference type="InterPro" id="IPR036794">
    <property type="entry name" value="ATP_F1_dsu/esu_C_sf"/>
</dbReference>
<comment type="function">
    <text evidence="1 14">Produces ATP from ADP in the presence of a proton gradient across the membrane.</text>
</comment>
<comment type="subunit">
    <text evidence="14 15">F-type ATPases have 2 components, CF(1) - the catalytic core - and CF(0) - the membrane proton channel. CF(1) has five subunits: alpha(3), beta(3), gamma(1), delta(1), epsilon(1). CF(0) has three main subunits: a, b and c.</text>
</comment>
<dbReference type="GO" id="GO:0005524">
    <property type="term" value="F:ATP binding"/>
    <property type="evidence" value="ECO:0007669"/>
    <property type="project" value="UniProtKB-UniRule"/>
</dbReference>
<dbReference type="NCBIfam" id="NF009980">
    <property type="entry name" value="PRK13446.1"/>
    <property type="match status" value="1"/>
</dbReference>
<proteinExistence type="inferred from homology"/>
<evidence type="ECO:0000256" key="3">
    <source>
        <dbReference type="ARBA" id="ARBA00005712"/>
    </source>
</evidence>
<evidence type="ECO:0000256" key="10">
    <source>
        <dbReference type="ARBA" id="ARBA00023196"/>
    </source>
</evidence>
<dbReference type="PANTHER" id="PTHR13822:SF10">
    <property type="entry name" value="ATP SYNTHASE EPSILON CHAIN, CHLOROPLASTIC"/>
    <property type="match status" value="1"/>
</dbReference>